<keyword evidence="5" id="KW-1185">Reference proteome</keyword>
<name>A0A376H108_ENTGA</name>
<sequence length="118" mass="13579">MPFQLQIIAILLSIGFFVLTIYLIRKDHAEVRQMNKWLFLGIVMLLAAFFPKIGTKIAHFFGITTLTSLALYSLTAFLLFITLTTSITLIKTQRQVKTLTQQLSFLKKEIRELKEGKK</sequence>
<dbReference type="AlphaFoldDB" id="A0A376H108"/>
<dbReference type="Proteomes" id="UP001183682">
    <property type="component" value="Unassembled WGS sequence"/>
</dbReference>
<dbReference type="EMBL" id="UFYW01000001">
    <property type="protein sequence ID" value="STD82834.1"/>
    <property type="molecule type" value="Genomic_DNA"/>
</dbReference>
<reference evidence="3" key="2">
    <citation type="submission" date="2023-03" db="EMBL/GenBank/DDBJ databases">
        <authorList>
            <person name="Shen W."/>
            <person name="Cai J."/>
        </authorList>
    </citation>
    <scope>NUCLEOTIDE SEQUENCE</scope>
    <source>
        <strain evidence="3">K69-2</strain>
    </source>
</reference>
<evidence type="ECO:0000256" key="2">
    <source>
        <dbReference type="SAM" id="Phobius"/>
    </source>
</evidence>
<feature type="transmembrane region" description="Helical" evidence="2">
    <location>
        <begin position="37"/>
        <end position="63"/>
    </location>
</feature>
<reference evidence="4 5" key="1">
    <citation type="submission" date="2018-06" db="EMBL/GenBank/DDBJ databases">
        <authorList>
            <consortium name="Pathogen Informatics"/>
            <person name="Doyle S."/>
        </authorList>
    </citation>
    <scope>NUCLEOTIDE SEQUENCE [LARGE SCALE GENOMIC DNA]</scope>
    <source>
        <strain evidence="4 5">NCTC12360</strain>
    </source>
</reference>
<dbReference type="Proteomes" id="UP000254807">
    <property type="component" value="Unassembled WGS sequence"/>
</dbReference>
<evidence type="ECO:0000313" key="5">
    <source>
        <dbReference type="Proteomes" id="UP000254807"/>
    </source>
</evidence>
<keyword evidence="2" id="KW-0472">Membrane</keyword>
<protein>
    <submittedName>
        <fullName evidence="3">DUF2304 domain-containing protein</fullName>
    </submittedName>
    <submittedName>
        <fullName evidence="4">Uncharacterized conserved protein (DUF2304)</fullName>
    </submittedName>
</protein>
<keyword evidence="1" id="KW-0175">Coiled coil</keyword>
<feature type="transmembrane region" description="Helical" evidence="2">
    <location>
        <begin position="69"/>
        <end position="90"/>
    </location>
</feature>
<keyword evidence="2" id="KW-0812">Transmembrane</keyword>
<organism evidence="4 5">
    <name type="scientific">Enterococcus gallinarum</name>
    <dbReference type="NCBI Taxonomy" id="1353"/>
    <lineage>
        <taxon>Bacteria</taxon>
        <taxon>Bacillati</taxon>
        <taxon>Bacillota</taxon>
        <taxon>Bacilli</taxon>
        <taxon>Lactobacillales</taxon>
        <taxon>Enterococcaceae</taxon>
        <taxon>Enterococcus</taxon>
    </lineage>
</organism>
<keyword evidence="2" id="KW-1133">Transmembrane helix</keyword>
<evidence type="ECO:0000313" key="3">
    <source>
        <dbReference type="EMBL" id="MDT2689481.1"/>
    </source>
</evidence>
<dbReference type="Pfam" id="PF10066">
    <property type="entry name" value="DUF2304"/>
    <property type="match status" value="1"/>
</dbReference>
<evidence type="ECO:0000313" key="4">
    <source>
        <dbReference type="EMBL" id="STD82834.1"/>
    </source>
</evidence>
<dbReference type="OrthoDB" id="2242954at2"/>
<dbReference type="RefSeq" id="WP_029486989.1">
    <property type="nucleotide sequence ID" value="NZ_JARPZN010000002.1"/>
</dbReference>
<dbReference type="EMBL" id="JARPZN010000002">
    <property type="protein sequence ID" value="MDT2689481.1"/>
    <property type="molecule type" value="Genomic_DNA"/>
</dbReference>
<feature type="coiled-coil region" evidence="1">
    <location>
        <begin position="89"/>
        <end position="116"/>
    </location>
</feature>
<gene>
    <name evidence="4" type="ORF">NCTC12360_01271</name>
    <name evidence="3" type="ORF">P7E30_04545</name>
</gene>
<evidence type="ECO:0000256" key="1">
    <source>
        <dbReference type="SAM" id="Coils"/>
    </source>
</evidence>
<feature type="transmembrane region" description="Helical" evidence="2">
    <location>
        <begin position="6"/>
        <end position="25"/>
    </location>
</feature>
<dbReference type="InterPro" id="IPR019277">
    <property type="entry name" value="DUF2304"/>
</dbReference>
<proteinExistence type="predicted"/>
<accession>A0A376H108</accession>